<dbReference type="FunFam" id="3.20.20.80:FF:000050">
    <property type="entry name" value="Beta-mannosidase B"/>
    <property type="match status" value="1"/>
</dbReference>
<dbReference type="SUPFAM" id="SSF49303">
    <property type="entry name" value="beta-Galactosidase/glucuronidase domain"/>
    <property type="match status" value="2"/>
</dbReference>
<dbReference type="EC" id="3.2.1.25" evidence="3"/>
<evidence type="ECO:0000259" key="9">
    <source>
        <dbReference type="Pfam" id="PF22666"/>
    </source>
</evidence>
<dbReference type="GO" id="GO:0005975">
    <property type="term" value="P:carbohydrate metabolic process"/>
    <property type="evidence" value="ECO:0007669"/>
    <property type="project" value="InterPro"/>
</dbReference>
<dbReference type="OrthoDB" id="9801077at2"/>
<reference evidence="11" key="1">
    <citation type="submission" date="2012-03" db="EMBL/GenBank/DDBJ databases">
        <title>Complete sequence of chromosome of Deinococcus peraridilitoris DSM 19664.</title>
        <authorList>
            <person name="Lucas S."/>
            <person name="Copeland A."/>
            <person name="Lapidus A."/>
            <person name="Glavina del Rio T."/>
            <person name="Dalin E."/>
            <person name="Tice H."/>
            <person name="Bruce D."/>
            <person name="Goodwin L."/>
            <person name="Pitluck S."/>
            <person name="Peters L."/>
            <person name="Mikhailova N."/>
            <person name="Lu M."/>
            <person name="Kyrpides N."/>
            <person name="Mavromatis K."/>
            <person name="Ivanova N."/>
            <person name="Brettin T."/>
            <person name="Detter J.C."/>
            <person name="Han C."/>
            <person name="Larimer F."/>
            <person name="Land M."/>
            <person name="Hauser L."/>
            <person name="Markowitz V."/>
            <person name="Cheng J.-F."/>
            <person name="Hugenholtz P."/>
            <person name="Woyke T."/>
            <person name="Wu D."/>
            <person name="Pukall R."/>
            <person name="Steenblock K."/>
            <person name="Brambilla E."/>
            <person name="Klenk H.-P."/>
            <person name="Eisen J.A."/>
        </authorList>
    </citation>
    <scope>NUCLEOTIDE SEQUENCE [LARGE SCALE GENOMIC DNA]</scope>
    <source>
        <strain evidence="11">DSM 19664 / LMG 22246 / CIP 109416 / KR-200</strain>
    </source>
</reference>
<feature type="domain" description="Beta-mannosidase-like galactose-binding" evidence="9">
    <location>
        <begin position="27"/>
        <end position="188"/>
    </location>
</feature>
<dbReference type="eggNOG" id="COG3250">
    <property type="taxonomic scope" value="Bacteria"/>
</dbReference>
<dbReference type="Proteomes" id="UP000010467">
    <property type="component" value="Chromosome"/>
</dbReference>
<dbReference type="PANTHER" id="PTHR43730">
    <property type="entry name" value="BETA-MANNOSIDASE"/>
    <property type="match status" value="1"/>
</dbReference>
<dbReference type="Pfam" id="PF22666">
    <property type="entry name" value="Glyco_hydro_2_N2"/>
    <property type="match status" value="1"/>
</dbReference>
<evidence type="ECO:0000259" key="7">
    <source>
        <dbReference type="Pfam" id="PF00703"/>
    </source>
</evidence>
<evidence type="ECO:0000256" key="3">
    <source>
        <dbReference type="ARBA" id="ARBA00012754"/>
    </source>
</evidence>
<dbReference type="SUPFAM" id="SSF51445">
    <property type="entry name" value="(Trans)glycosidases"/>
    <property type="match status" value="1"/>
</dbReference>
<evidence type="ECO:0000256" key="2">
    <source>
        <dbReference type="ARBA" id="ARBA00007401"/>
    </source>
</evidence>
<dbReference type="RefSeq" id="WP_015235909.1">
    <property type="nucleotide sequence ID" value="NC_019793.1"/>
</dbReference>
<dbReference type="InterPro" id="IPR041625">
    <property type="entry name" value="Beta-mannosidase_Ig"/>
</dbReference>
<dbReference type="PATRIC" id="fig|937777.3.peg.2118"/>
<keyword evidence="11" id="KW-1185">Reference proteome</keyword>
<dbReference type="GO" id="GO:0004567">
    <property type="term" value="F:beta-mannosidase activity"/>
    <property type="evidence" value="ECO:0007669"/>
    <property type="project" value="UniProtKB-EC"/>
</dbReference>
<dbReference type="Gene3D" id="2.60.120.260">
    <property type="entry name" value="Galactose-binding domain-like"/>
    <property type="match status" value="1"/>
</dbReference>
<evidence type="ECO:0000313" key="10">
    <source>
        <dbReference type="EMBL" id="AFZ67604.1"/>
    </source>
</evidence>
<feature type="domain" description="Beta-mannosidase Ig-fold" evidence="8">
    <location>
        <begin position="752"/>
        <end position="808"/>
    </location>
</feature>
<keyword evidence="4" id="KW-0378">Hydrolase</keyword>
<dbReference type="Gene3D" id="3.20.20.80">
    <property type="entry name" value="Glycosidases"/>
    <property type="match status" value="1"/>
</dbReference>
<dbReference type="InterPro" id="IPR017853">
    <property type="entry name" value="GH"/>
</dbReference>
<dbReference type="SUPFAM" id="SSF49785">
    <property type="entry name" value="Galactose-binding domain-like"/>
    <property type="match status" value="1"/>
</dbReference>
<dbReference type="InterPro" id="IPR050887">
    <property type="entry name" value="Beta-mannosidase_GH2"/>
</dbReference>
<comment type="catalytic activity">
    <reaction evidence="1">
        <text>Hydrolysis of terminal, non-reducing beta-D-mannose residues in beta-D-mannosides.</text>
        <dbReference type="EC" id="3.2.1.25"/>
    </reaction>
</comment>
<dbReference type="InterPro" id="IPR054593">
    <property type="entry name" value="Beta-mannosidase-like_N2"/>
</dbReference>
<accession>L0A2F2</accession>
<dbReference type="EMBL" id="CP003382">
    <property type="protein sequence ID" value="AFZ67604.1"/>
    <property type="molecule type" value="Genomic_DNA"/>
</dbReference>
<dbReference type="Gene3D" id="2.60.40.10">
    <property type="entry name" value="Immunoglobulins"/>
    <property type="match status" value="2"/>
</dbReference>
<gene>
    <name evidence="10" type="ordered locus">Deipe_2112</name>
</gene>
<evidence type="ECO:0000256" key="1">
    <source>
        <dbReference type="ARBA" id="ARBA00000829"/>
    </source>
</evidence>
<dbReference type="InterPro" id="IPR036156">
    <property type="entry name" value="Beta-gal/glucu_dom_sf"/>
</dbReference>
<proteinExistence type="inferred from homology"/>
<protein>
    <recommendedName>
        <fullName evidence="3">beta-mannosidase</fullName>
        <ecNumber evidence="3">3.2.1.25</ecNumber>
    </recommendedName>
</protein>
<dbReference type="PANTHER" id="PTHR43730:SF1">
    <property type="entry name" value="BETA-MANNOSIDASE"/>
    <property type="match status" value="1"/>
</dbReference>
<dbReference type="AlphaFoldDB" id="L0A2F2"/>
<organism evidence="10 11">
    <name type="scientific">Deinococcus peraridilitoris (strain DSM 19664 / LMG 22246 / CIP 109416 / KR-200)</name>
    <dbReference type="NCBI Taxonomy" id="937777"/>
    <lineage>
        <taxon>Bacteria</taxon>
        <taxon>Thermotogati</taxon>
        <taxon>Deinococcota</taxon>
        <taxon>Deinococci</taxon>
        <taxon>Deinococcales</taxon>
        <taxon>Deinococcaceae</taxon>
        <taxon>Deinococcus</taxon>
    </lineage>
</organism>
<feature type="domain" description="Glycoside hydrolase family 2 immunoglobulin-like beta-sandwich" evidence="7">
    <location>
        <begin position="198"/>
        <end position="301"/>
    </location>
</feature>
<evidence type="ECO:0000256" key="6">
    <source>
        <dbReference type="ARBA" id="ARBA00023295"/>
    </source>
</evidence>
<evidence type="ECO:0000313" key="11">
    <source>
        <dbReference type="Proteomes" id="UP000010467"/>
    </source>
</evidence>
<dbReference type="Pfam" id="PF00703">
    <property type="entry name" value="Glyco_hydro_2"/>
    <property type="match status" value="1"/>
</dbReference>
<dbReference type="STRING" id="937777.Deipe_2112"/>
<dbReference type="Pfam" id="PF17753">
    <property type="entry name" value="Ig_mannosidase"/>
    <property type="match status" value="1"/>
</dbReference>
<keyword evidence="5" id="KW-0325">Glycoprotein</keyword>
<dbReference type="HOGENOM" id="CLU_005015_1_1_0"/>
<evidence type="ECO:0000256" key="4">
    <source>
        <dbReference type="ARBA" id="ARBA00022801"/>
    </source>
</evidence>
<name>L0A2F2_DEIPD</name>
<dbReference type="GO" id="GO:0006516">
    <property type="term" value="P:glycoprotein catabolic process"/>
    <property type="evidence" value="ECO:0007669"/>
    <property type="project" value="TreeGrafter"/>
</dbReference>
<evidence type="ECO:0000256" key="5">
    <source>
        <dbReference type="ARBA" id="ARBA00023180"/>
    </source>
</evidence>
<dbReference type="InterPro" id="IPR008979">
    <property type="entry name" value="Galactose-bd-like_sf"/>
</dbReference>
<evidence type="ECO:0000259" key="8">
    <source>
        <dbReference type="Pfam" id="PF17753"/>
    </source>
</evidence>
<dbReference type="InterPro" id="IPR013783">
    <property type="entry name" value="Ig-like_fold"/>
</dbReference>
<comment type="similarity">
    <text evidence="2">Belongs to the glycosyl hydrolase 2 family.</text>
</comment>
<sequence>MTHLDLHADWQLKPRNPALPLSDDFASPDGWLSASVPGTVQQDLLTQGRIPDPYYGINEHDVQWVGEQDWLYRVTFDVHEATLHEEYVRLYFGGLDTFCTVWLNREEVLRSENMFVPRTLNVKQHLHAGRNILQLLFESPLRVGRALEAQHGKRAAWNGDKSRLYVRKAQYHYGWDWGPVLLTTGPWKSVELRAFGNAIEDVHVPGEVTPDLQTAFVPVRVQLTQDDPAQRLVVELRSPVGEVLQRAELPASQTAGTLFELPRPQLWYPNTLGEQPLYSVQVTLWHGEKVVDACCRRIGLRRLRVVQEAVHGEPGTSFTFEVNNVPFFAGGANWIPDDLLLNRITPERYRERLTQAQGANMTMIRVWGGGIYEPDVFYDICDELGLLVWQDFMFGCGMYPAYEGFLTSVRAEAEAAVRRLRHHPCLALWCGNNEDYAIAESVGASGPGGDESRFDARVIYEDLLPEVCAQLDPARTYWPGSPWGGVNSADPTVGDRHSWEIWHGPMAPYQKYARYEARFVSEFGLQSAPALSTLHACTPERERFPESRTITHHNKATGPNGEGDGHRRLAVYLADNLRAHRTLDEFVYNTQFVQGEAMRYAYRDFRARFEGPGKYAVSGALVWQLNDCWPVTSWAIIDSQGFEKPAYYTIKRELASLSVGLRLNEGELEIWLSSARTMALDAQLDVYVYGLDGTLALHETRDVRVWPGRKTELSARCASGVPQVYFAELTLNGEVVARAAEFPEPFKFYDFPHPELQVEWVAENALRLTARKPTKGVWLDTDCPAHWDDNFLDLRPGESRTVTARALNGQTVRVRFLNAPEALTVSVAPKPS</sequence>
<keyword evidence="6" id="KW-0326">Glycosidase</keyword>
<dbReference type="KEGG" id="dpd:Deipe_2112"/>
<dbReference type="InterPro" id="IPR006102">
    <property type="entry name" value="Ig-like_GH2"/>
</dbReference>